<feature type="domain" description="S-Me-THD-like C-terminal" evidence="2">
    <location>
        <begin position="168"/>
        <end position="351"/>
    </location>
</feature>
<gene>
    <name evidence="3" type="ORF">Mco01_36840</name>
</gene>
<dbReference type="SUPFAM" id="SSF160991">
    <property type="entry name" value="CV3147-like"/>
    <property type="match status" value="1"/>
</dbReference>
<organism evidence="3 4">
    <name type="scientific">Microbispora corallina</name>
    <dbReference type="NCBI Taxonomy" id="83302"/>
    <lineage>
        <taxon>Bacteria</taxon>
        <taxon>Bacillati</taxon>
        <taxon>Actinomycetota</taxon>
        <taxon>Actinomycetes</taxon>
        <taxon>Streptosporangiales</taxon>
        <taxon>Streptosporangiaceae</taxon>
        <taxon>Microbispora</taxon>
    </lineage>
</organism>
<evidence type="ECO:0000259" key="2">
    <source>
        <dbReference type="Pfam" id="PF20906"/>
    </source>
</evidence>
<evidence type="ECO:0000313" key="4">
    <source>
        <dbReference type="Proteomes" id="UP000603904"/>
    </source>
</evidence>
<comment type="caution">
    <text evidence="3">The sequence shown here is derived from an EMBL/GenBank/DDBJ whole genome shotgun (WGS) entry which is preliminary data.</text>
</comment>
<dbReference type="InterPro" id="IPR048350">
    <property type="entry name" value="S-Me-THD-like_C"/>
</dbReference>
<keyword evidence="4" id="KW-1185">Reference proteome</keyword>
<dbReference type="InterPro" id="IPR027479">
    <property type="entry name" value="S-Me-THD_N_sf"/>
</dbReference>
<dbReference type="Gene3D" id="3.40.1610.10">
    <property type="entry name" value="CV3147-like domain"/>
    <property type="match status" value="1"/>
</dbReference>
<evidence type="ECO:0000313" key="3">
    <source>
        <dbReference type="EMBL" id="GIH40684.1"/>
    </source>
</evidence>
<dbReference type="Proteomes" id="UP000603904">
    <property type="component" value="Unassembled WGS sequence"/>
</dbReference>
<name>A0ABQ4G0T5_9ACTN</name>
<feature type="domain" description="S-Me-THD N-terminal" evidence="1">
    <location>
        <begin position="9"/>
        <end position="163"/>
    </location>
</feature>
<dbReference type="Pfam" id="PF20906">
    <property type="entry name" value="S-Me-THD_C"/>
    <property type="match status" value="1"/>
</dbReference>
<protein>
    <recommendedName>
        <fullName evidence="5">DUF917 domain-containing protein</fullName>
    </recommendedName>
</protein>
<dbReference type="Pfam" id="PF06032">
    <property type="entry name" value="S-Me-THD_N"/>
    <property type="match status" value="1"/>
</dbReference>
<accession>A0ABQ4G0T5</accession>
<proteinExistence type="predicted"/>
<dbReference type="Gene3D" id="2.40.390.10">
    <property type="entry name" value="CV3147-like"/>
    <property type="match status" value="1"/>
</dbReference>
<evidence type="ECO:0008006" key="5">
    <source>
        <dbReference type="Google" id="ProtNLM"/>
    </source>
</evidence>
<dbReference type="InterPro" id="IPR010318">
    <property type="entry name" value="S-Me-THD_N"/>
</dbReference>
<sequence length="358" mass="37208">MQARITLDDVAALARGCAVLGTGGGGDVRSGAIAARRAIRERGEVPLVTLGDLPDDALVLPLSGIGAPTVSHEMIHAEDEPVRIKEEIERIFGRGPAAVMSSEIGGANGVAPVAWAARLGLPLLDADAMGRAFPEVQMVSLYVAGIPANLVIMSDAVGNVVTIRPVDGLWSEAIARAVCVASGSSALMADYVLTAKECAGAVIEGTVTRALAIGRATEGAQDPLGALTAELGAVRLLTGKVTDLERRTTGGFARGTVTVEGTGDDRGRTLTLEIQNENLVAVEDGVVRAMVPDLITVVDTQAATAIQTEGLRYGQRVTVLAWPCDPLWRTPKGLETAGPRAFGYDLDYRPVETIAGRA</sequence>
<evidence type="ECO:0000259" key="1">
    <source>
        <dbReference type="Pfam" id="PF06032"/>
    </source>
</evidence>
<dbReference type="InterPro" id="IPR024071">
    <property type="entry name" value="S-Me-THD_C_sf"/>
</dbReference>
<reference evidence="3 4" key="1">
    <citation type="submission" date="2021-01" db="EMBL/GenBank/DDBJ databases">
        <title>Whole genome shotgun sequence of Microbispora corallina NBRC 16416.</title>
        <authorList>
            <person name="Komaki H."/>
            <person name="Tamura T."/>
        </authorList>
    </citation>
    <scope>NUCLEOTIDE SEQUENCE [LARGE SCALE GENOMIC DNA]</scope>
    <source>
        <strain evidence="3 4">NBRC 16416</strain>
    </source>
</reference>
<dbReference type="EMBL" id="BOOC01000014">
    <property type="protein sequence ID" value="GIH40684.1"/>
    <property type="molecule type" value="Genomic_DNA"/>
</dbReference>